<feature type="domain" description="Histidine kinase" evidence="12">
    <location>
        <begin position="240"/>
        <end position="457"/>
    </location>
</feature>
<keyword evidence="7 14" id="KW-0418">Kinase</keyword>
<dbReference type="GO" id="GO:0000155">
    <property type="term" value="F:phosphorelay sensor kinase activity"/>
    <property type="evidence" value="ECO:0007669"/>
    <property type="project" value="InterPro"/>
</dbReference>
<dbReference type="SMART" id="SM00388">
    <property type="entry name" value="HisKA"/>
    <property type="match status" value="1"/>
</dbReference>
<dbReference type="Gene3D" id="6.10.340.10">
    <property type="match status" value="1"/>
</dbReference>
<dbReference type="Gene3D" id="1.10.287.130">
    <property type="match status" value="1"/>
</dbReference>
<gene>
    <name evidence="14" type="ORF">ITP53_14680</name>
</gene>
<feature type="domain" description="HAMP" evidence="13">
    <location>
        <begin position="182"/>
        <end position="232"/>
    </location>
</feature>
<dbReference type="Pfam" id="PF00512">
    <property type="entry name" value="HisKA"/>
    <property type="match status" value="1"/>
</dbReference>
<dbReference type="SMART" id="SM00387">
    <property type="entry name" value="HATPase_c"/>
    <property type="match status" value="1"/>
</dbReference>
<proteinExistence type="predicted"/>
<keyword evidence="8 11" id="KW-1133">Transmembrane helix</keyword>
<dbReference type="Gene3D" id="3.30.565.10">
    <property type="entry name" value="Histidine kinase-like ATPase, C-terminal domain"/>
    <property type="match status" value="1"/>
</dbReference>
<dbReference type="InterPro" id="IPR036097">
    <property type="entry name" value="HisK_dim/P_sf"/>
</dbReference>
<dbReference type="SUPFAM" id="SSF47384">
    <property type="entry name" value="Homodimeric domain of signal transducing histidine kinase"/>
    <property type="match status" value="1"/>
</dbReference>
<accession>A0A931EWQ8</accession>
<dbReference type="InterPro" id="IPR004358">
    <property type="entry name" value="Sig_transdc_His_kin-like_C"/>
</dbReference>
<evidence type="ECO:0000256" key="3">
    <source>
        <dbReference type="ARBA" id="ARBA00012438"/>
    </source>
</evidence>
<evidence type="ECO:0000256" key="5">
    <source>
        <dbReference type="ARBA" id="ARBA00022679"/>
    </source>
</evidence>
<keyword evidence="10 11" id="KW-0472">Membrane</keyword>
<dbReference type="CDD" id="cd00082">
    <property type="entry name" value="HisKA"/>
    <property type="match status" value="1"/>
</dbReference>
<dbReference type="Proteomes" id="UP000605361">
    <property type="component" value="Unassembled WGS sequence"/>
</dbReference>
<dbReference type="InterPro" id="IPR003594">
    <property type="entry name" value="HATPase_dom"/>
</dbReference>
<evidence type="ECO:0000256" key="6">
    <source>
        <dbReference type="ARBA" id="ARBA00022692"/>
    </source>
</evidence>
<feature type="transmembrane region" description="Helical" evidence="11">
    <location>
        <begin position="12"/>
        <end position="36"/>
    </location>
</feature>
<dbReference type="PANTHER" id="PTHR45436">
    <property type="entry name" value="SENSOR HISTIDINE KINASE YKOH"/>
    <property type="match status" value="1"/>
</dbReference>
<dbReference type="InterPro" id="IPR003660">
    <property type="entry name" value="HAMP_dom"/>
</dbReference>
<organism evidence="14 15">
    <name type="scientific">Nonomuraea cypriaca</name>
    <dbReference type="NCBI Taxonomy" id="1187855"/>
    <lineage>
        <taxon>Bacteria</taxon>
        <taxon>Bacillati</taxon>
        <taxon>Actinomycetota</taxon>
        <taxon>Actinomycetes</taxon>
        <taxon>Streptosporangiales</taxon>
        <taxon>Streptosporangiaceae</taxon>
        <taxon>Nonomuraea</taxon>
    </lineage>
</organism>
<keyword evidence="5" id="KW-0808">Transferase</keyword>
<feature type="transmembrane region" description="Helical" evidence="11">
    <location>
        <begin position="151"/>
        <end position="175"/>
    </location>
</feature>
<evidence type="ECO:0000256" key="9">
    <source>
        <dbReference type="ARBA" id="ARBA00023012"/>
    </source>
</evidence>
<sequence length="457" mass="49785">MNTPQRISITTRVTLFTAVVATLLSTLLATALMVAFHRFATESLIEEIVAAGGRVAREVEHDELVTPLVERTGRNLQIVDSRGVVVASTSRLRGKPVMAKFTPDGTNIVTRIVCGGVFPSGQCNIVAAQSAYRTGGDWIVYSASPTVPPYIAPWLATTVGVAAALLAAAITFLGYRIVTAPLRPVTAIQAELDKINETCPERRVPIPPRRDEIYDLADSVNRTLARLQAAMQQQRNFTSDASHELRSPIAAMRAEIEDALHAPEETSLPAVGNTILRSLDRLEAIVGDLLTIARQDVGRQVEHEPIDLAELVTTECGRRSDASKRFEYSLEPGVMVTGDQARLSRLLANLIDNAERHAATTITFCVRRSPGTNRDAQRFPHGIAMLEVLDDGPGIDPDKRELVFQRFARLDTARDRRAGGTGLGLPIARQIAEAHGGILQIEDSPHGARFVLRLPLR</sequence>
<comment type="caution">
    <text evidence="14">The sequence shown here is derived from an EMBL/GenBank/DDBJ whole genome shotgun (WGS) entry which is preliminary data.</text>
</comment>
<comment type="subcellular location">
    <subcellularLocation>
        <location evidence="2">Cell membrane</location>
    </subcellularLocation>
</comment>
<evidence type="ECO:0000256" key="10">
    <source>
        <dbReference type="ARBA" id="ARBA00023136"/>
    </source>
</evidence>
<dbReference type="AlphaFoldDB" id="A0A931EWQ8"/>
<dbReference type="EC" id="2.7.13.3" evidence="3"/>
<dbReference type="PROSITE" id="PS50109">
    <property type="entry name" value="HIS_KIN"/>
    <property type="match status" value="1"/>
</dbReference>
<comment type="catalytic activity">
    <reaction evidence="1">
        <text>ATP + protein L-histidine = ADP + protein N-phospho-L-histidine.</text>
        <dbReference type="EC" id="2.7.13.3"/>
    </reaction>
</comment>
<dbReference type="EMBL" id="JADOGI010000036">
    <property type="protein sequence ID" value="MBF8186964.1"/>
    <property type="molecule type" value="Genomic_DNA"/>
</dbReference>
<evidence type="ECO:0000256" key="1">
    <source>
        <dbReference type="ARBA" id="ARBA00000085"/>
    </source>
</evidence>
<keyword evidence="15" id="KW-1185">Reference proteome</keyword>
<protein>
    <recommendedName>
        <fullName evidence="3">histidine kinase</fullName>
        <ecNumber evidence="3">2.7.13.3</ecNumber>
    </recommendedName>
</protein>
<evidence type="ECO:0000313" key="14">
    <source>
        <dbReference type="EMBL" id="MBF8186964.1"/>
    </source>
</evidence>
<evidence type="ECO:0000256" key="4">
    <source>
        <dbReference type="ARBA" id="ARBA00022553"/>
    </source>
</evidence>
<evidence type="ECO:0000256" key="2">
    <source>
        <dbReference type="ARBA" id="ARBA00004236"/>
    </source>
</evidence>
<evidence type="ECO:0000313" key="15">
    <source>
        <dbReference type="Proteomes" id="UP000605361"/>
    </source>
</evidence>
<evidence type="ECO:0000259" key="12">
    <source>
        <dbReference type="PROSITE" id="PS50109"/>
    </source>
</evidence>
<dbReference type="GO" id="GO:0005886">
    <property type="term" value="C:plasma membrane"/>
    <property type="evidence" value="ECO:0007669"/>
    <property type="project" value="UniProtKB-SubCell"/>
</dbReference>
<dbReference type="InterPro" id="IPR003661">
    <property type="entry name" value="HisK_dim/P_dom"/>
</dbReference>
<keyword evidence="4" id="KW-0597">Phosphoprotein</keyword>
<keyword evidence="6 11" id="KW-0812">Transmembrane</keyword>
<dbReference type="InterPro" id="IPR050428">
    <property type="entry name" value="TCS_sensor_his_kinase"/>
</dbReference>
<evidence type="ECO:0000256" key="8">
    <source>
        <dbReference type="ARBA" id="ARBA00022989"/>
    </source>
</evidence>
<dbReference type="InterPro" id="IPR005467">
    <property type="entry name" value="His_kinase_dom"/>
</dbReference>
<dbReference type="PRINTS" id="PR00344">
    <property type="entry name" value="BCTRLSENSOR"/>
</dbReference>
<dbReference type="Pfam" id="PF02518">
    <property type="entry name" value="HATPase_c"/>
    <property type="match status" value="1"/>
</dbReference>
<dbReference type="SUPFAM" id="SSF55874">
    <property type="entry name" value="ATPase domain of HSP90 chaperone/DNA topoisomerase II/histidine kinase"/>
    <property type="match status" value="1"/>
</dbReference>
<dbReference type="InterPro" id="IPR036890">
    <property type="entry name" value="HATPase_C_sf"/>
</dbReference>
<dbReference type="PANTHER" id="PTHR45436:SF5">
    <property type="entry name" value="SENSOR HISTIDINE KINASE TRCS"/>
    <property type="match status" value="1"/>
</dbReference>
<keyword evidence="9" id="KW-0902">Two-component regulatory system</keyword>
<evidence type="ECO:0000256" key="11">
    <source>
        <dbReference type="SAM" id="Phobius"/>
    </source>
</evidence>
<name>A0A931EWQ8_9ACTN</name>
<evidence type="ECO:0000256" key="7">
    <source>
        <dbReference type="ARBA" id="ARBA00022777"/>
    </source>
</evidence>
<reference evidence="14" key="1">
    <citation type="submission" date="2020-11" db="EMBL/GenBank/DDBJ databases">
        <title>Whole-genome analyses of Nonomuraea sp. K274.</title>
        <authorList>
            <person name="Veyisoglu A."/>
        </authorList>
    </citation>
    <scope>NUCLEOTIDE SEQUENCE</scope>
    <source>
        <strain evidence="14">K274</strain>
    </source>
</reference>
<evidence type="ECO:0000259" key="13">
    <source>
        <dbReference type="PROSITE" id="PS50885"/>
    </source>
</evidence>
<dbReference type="PROSITE" id="PS50885">
    <property type="entry name" value="HAMP"/>
    <property type="match status" value="1"/>
</dbReference>